<dbReference type="Pfam" id="PF15717">
    <property type="entry name" value="PCM1_C"/>
    <property type="match status" value="2"/>
</dbReference>
<feature type="compositionally biased region" description="Low complexity" evidence="2">
    <location>
        <begin position="2003"/>
        <end position="2012"/>
    </location>
</feature>
<feature type="coiled-coil region" evidence="1">
    <location>
        <begin position="361"/>
        <end position="395"/>
    </location>
</feature>
<feature type="compositionally biased region" description="Basic and acidic residues" evidence="2">
    <location>
        <begin position="2021"/>
        <end position="2040"/>
    </location>
</feature>
<sequence length="2352" mass="257755">MATGGSSNAAKLTMSEPRNGRPSTANRQLERGSQDGASVEDRLNNWEFLHWQPTALVGGSTKQVKRGNEEREKLKEWEGKDCPVCPEDSSPQAERKRRTPLTFPRTRVGPSTRHVGMENLRQHLTFSDAEELDRVSTDGERNNERYVHLPPKRDHAMLSPATRGPTAASSARDAGRDNTVTRNLNHEDAQPDSNQIVGRLMQIRDYIKQASTMMDKLHASLDPVHVHDDNNGDMNRASQLEQVIHRLKEQEKKYLELLLVLSVAREDNLFSGRHNDSGSAPNTQHETESENTELEENDSRPRIEDHLGVHSDTDQEDTFGSRPVIGATTLNPTPRPNDLDGNSDGEPQASPGPSTDLVQRRHVLETDLLKKSDELEALKEQYNLLRKVLVQKEEVRVEAPDGATAVAVDASMSPDRPNQDDSDATSDATGTEETADNGDTDNGDTDNVDAAVAAIAADMGFSIEGSGSGDVVPDDLRDLRHRLNYLKNLYDIKEQLSDGVNQVDSQEPKDVEELSALAQERHLLESKLQDLQQKKQHMDSLLSDLQSLRSQRQRAPSNNELEAGSATSSQLQASEVVAVATAADRKSMEAQEVLDLLDTRNKMKDRLDQLKDLAQYYQGGSEFVHGADGTSYAKESMSRSSEYDKPENTSDMGERDGMNEFLKIYQQLAYGSLPPEDTPPTASAPPPAAANPVGRGQPQGSTQPVRRSQPQGGAQKRKENGEQAGTVESFVDRGESDVQLAVDFAAWEDDPEVKAKVSNRLPMPLKLYPRSIAELASEVGLDDPVDRPVAAAVPRSRSTGSADLSPRPVAVAPQPAVVMGCPFGQREAFYEAKVKQQQRTLEELMDEKCKLLAIQNELQRLHETLPQAAAAVQSNTDQSQQKDAATGTSSAIKRQSQQQNDPSDDRTNRMTSENTSGMATSGRGGPEPAQVTFQEPLETVVSNEECYHGNVCVLAAVVSNEELYDRMRQQRMLREELREKKRELEDMMSKDRPRKQYSRNQDTQSDNMSYSAKSDPFGASASVDVTMATWGGSTADNLESIEEDENVSGDGQECDDDNEDGYPSDGIMQVEEEEEANGESDDHATYTIEDEYASRRRQTSVPADSQHVSRRRRRNKVRSAPQSGREVQNDGDYPAGSDRFWPSSQSAKFPSDTRGGAARQSASATRRRQHSKSSPRHPHHKEADPATTRYMQQQLTSVRSDLNNVTQLLHILMRENPALATSTHPEEVTSPCMMSAVPDMLSAPLAPVSGTTQVLRQQQQLIANLSHSFNELLSQQGELVQRFSQLERWLAAGAIGNQSRHSADFTFDPTWDNSSAASTLHGGALPVGSPLGRGRQWVPPGCASYDAVSPWSQPFDFQQHTTPGKAVPLKSPLQQHRMTEAPLSRGASTKELPFPIVSGDSGGATWRTGVVTGTRSRGLQTSFDGRAATTTELLASRDSIEVIKSSPALSSDRHRKFPDHSEPSIKFCEVPMAGGATADSDGESDVESICIETIQAADTKEEIPRLDLSEVGVRSRRSRTTPQAGSSQVGGTGFTGEGSQSAATAVRGCGFFPGLSSGISGTAFLDATSNSSRRSSVQSSMAGDTDQLEASLRRVRAINNPNLNKTIYSEVATLISQNENRPHFLIELFRELQLLTSDYLRQRALYAVQDLVTQYLAEGHKDGPEEKKVREVRKRDMPWSTQPLRRHLSDLTPSESIATSDDEEVKAHVYAQRAQSIVKREQKAQQMAALQPVSADGWRPSPHGCRFDYLENVEMTSSQSTPSTSSSHLESPFARESLGDTVIHMDKTLQSMREHERKLLEGDCRSSDSPRMAKSLPTDTPGMALLCHHDDDRSDVGSSSAQDQGSEGSTSDVTYPRIDTQQLDGEIKAIMLGVLPVLQEHMDDVCSQQLLEYVRQLVLSLTKPKGDNLEFLQFFNNQLNTILADSLAKFDGRKMRECGEDLLGELSEILFNELAFFRLMEDLNSTKSKVKATLQQWRHQESQTSSDAGATAGEHQCVNGILSDASSSSSSDSAEDWQSEESERSGVEKGSKEMKRGKEMTEEEEDLGKQARDDAFAAEVDIDEKEDEEKDTDTLQTSSVNFQLVPSELKPYTSDEDDEEMIVYDTFGSDEMMREMIVYDTFGSDEDDEGDDNTTLSRASGNTNNHSCSEGANDNEDEGKEDGEWEDVGEEQKDHHTPNGITTPPEESSTEKSCGNIEKVEFADGDVTADGPAVTPEGTVGSIQEVTDATEDKVDDTPSTKGTAVSGEGDIVTPDGATGTPSIQPMNGKHVDGQDAGSSVSPDVPLDTQAIVEMIAPAGGELAGSSDTTPGLLPYRNGRPQHTATLTVCNEQCLMGYVTPVHAGIEQVSTEC</sequence>
<feature type="region of interest" description="Disordered" evidence="2">
    <location>
        <begin position="671"/>
        <end position="732"/>
    </location>
</feature>
<feature type="compositionally biased region" description="Basic and acidic residues" evidence="2">
    <location>
        <begin position="297"/>
        <end position="313"/>
    </location>
</feature>
<feature type="compositionally biased region" description="Basic and acidic residues" evidence="2">
    <location>
        <begin position="66"/>
        <end position="81"/>
    </location>
</feature>
<organism evidence="4 5">
    <name type="scientific">Ridgeia piscesae</name>
    <name type="common">Tubeworm</name>
    <dbReference type="NCBI Taxonomy" id="27915"/>
    <lineage>
        <taxon>Eukaryota</taxon>
        <taxon>Metazoa</taxon>
        <taxon>Spiralia</taxon>
        <taxon>Lophotrochozoa</taxon>
        <taxon>Annelida</taxon>
        <taxon>Polychaeta</taxon>
        <taxon>Sedentaria</taxon>
        <taxon>Canalipalpata</taxon>
        <taxon>Sabellida</taxon>
        <taxon>Siboglinidae</taxon>
        <taxon>Ridgeia</taxon>
    </lineage>
</organism>
<feature type="compositionally biased region" description="Basic and acidic residues" evidence="2">
    <location>
        <begin position="641"/>
        <end position="655"/>
    </location>
</feature>
<feature type="compositionally biased region" description="Polar residues" evidence="2">
    <location>
        <begin position="2133"/>
        <end position="2148"/>
    </location>
</feature>
<feature type="compositionally biased region" description="Basic residues" evidence="2">
    <location>
        <begin position="1108"/>
        <end position="1117"/>
    </location>
</feature>
<dbReference type="GO" id="GO:0034451">
    <property type="term" value="C:centriolar satellite"/>
    <property type="evidence" value="ECO:0007669"/>
    <property type="project" value="TreeGrafter"/>
</dbReference>
<feature type="region of interest" description="Disordered" evidence="2">
    <location>
        <begin position="271"/>
        <end position="359"/>
    </location>
</feature>
<accession>A0AAD9P6T6</accession>
<name>A0AAD9P6T6_RIDPI</name>
<evidence type="ECO:0000313" key="5">
    <source>
        <dbReference type="Proteomes" id="UP001209878"/>
    </source>
</evidence>
<feature type="region of interest" description="Disordered" evidence="2">
    <location>
        <begin position="405"/>
        <end position="446"/>
    </location>
</feature>
<dbReference type="PANTHER" id="PTHR14164:SF12">
    <property type="entry name" value="PERICENTRIOLAR MATERIAL 1 PROTEIN"/>
    <property type="match status" value="1"/>
</dbReference>
<feature type="region of interest" description="Disordered" evidence="2">
    <location>
        <begin position="1800"/>
        <end position="1856"/>
    </location>
</feature>
<feature type="compositionally biased region" description="Acidic residues" evidence="2">
    <location>
        <begin position="1039"/>
        <end position="1062"/>
    </location>
</feature>
<feature type="region of interest" description="Disordered" evidence="2">
    <location>
        <begin position="1501"/>
        <end position="1539"/>
    </location>
</feature>
<dbReference type="PANTHER" id="PTHR14164">
    <property type="entry name" value="PERICENTRIOLAR MATERIAL 1-RELATED"/>
    <property type="match status" value="1"/>
</dbReference>
<feature type="region of interest" description="Disordered" evidence="2">
    <location>
        <begin position="548"/>
        <end position="572"/>
    </location>
</feature>
<feature type="compositionally biased region" description="Acidic residues" evidence="2">
    <location>
        <begin position="2153"/>
        <end position="2169"/>
    </location>
</feature>
<feature type="compositionally biased region" description="Polar residues" evidence="2">
    <location>
        <begin position="1"/>
        <end position="10"/>
    </location>
</feature>
<proteinExistence type="predicted"/>
<feature type="compositionally biased region" description="Pro residues" evidence="2">
    <location>
        <begin position="676"/>
        <end position="689"/>
    </location>
</feature>
<dbReference type="InterPro" id="IPR024138">
    <property type="entry name" value="Pericentriolar_Pcm1"/>
</dbReference>
<protein>
    <recommendedName>
        <fullName evidence="3">Pericentriolar material 1 protein C-terminal domain-containing protein</fullName>
    </recommendedName>
</protein>
<feature type="compositionally biased region" description="Polar residues" evidence="2">
    <location>
        <begin position="698"/>
        <end position="712"/>
    </location>
</feature>
<feature type="compositionally biased region" description="Polar residues" evidence="2">
    <location>
        <begin position="555"/>
        <end position="572"/>
    </location>
</feature>
<feature type="compositionally biased region" description="Polar residues" evidence="2">
    <location>
        <begin position="872"/>
        <end position="901"/>
    </location>
</feature>
<feature type="compositionally biased region" description="Acidic residues" evidence="2">
    <location>
        <begin position="433"/>
        <end position="446"/>
    </location>
</feature>
<feature type="compositionally biased region" description="Polar residues" evidence="2">
    <location>
        <begin position="909"/>
        <end position="919"/>
    </location>
</feature>
<dbReference type="GO" id="GO:1905515">
    <property type="term" value="P:non-motile cilium assembly"/>
    <property type="evidence" value="ECO:0007669"/>
    <property type="project" value="TreeGrafter"/>
</dbReference>
<dbReference type="EMBL" id="JAODUO010000111">
    <property type="protein sequence ID" value="KAK2189239.1"/>
    <property type="molecule type" value="Genomic_DNA"/>
</dbReference>
<feature type="region of interest" description="Disordered" evidence="2">
    <location>
        <begin position="1756"/>
        <end position="1780"/>
    </location>
</feature>
<evidence type="ECO:0000256" key="2">
    <source>
        <dbReference type="SAM" id="MobiDB-lite"/>
    </source>
</evidence>
<feature type="region of interest" description="Disordered" evidence="2">
    <location>
        <begin position="869"/>
        <end position="930"/>
    </location>
</feature>
<feature type="compositionally biased region" description="Polar residues" evidence="2">
    <location>
        <begin position="2179"/>
        <end position="2193"/>
    </location>
</feature>
<feature type="compositionally biased region" description="Basic and acidic residues" evidence="2">
    <location>
        <begin position="28"/>
        <end position="44"/>
    </location>
</feature>
<feature type="domain" description="Pericentriolar material 1 protein C-terminal" evidence="3">
    <location>
        <begin position="1603"/>
        <end position="1722"/>
    </location>
</feature>
<keyword evidence="1" id="KW-0175">Coiled coil</keyword>
<dbReference type="Proteomes" id="UP001209878">
    <property type="component" value="Unassembled WGS sequence"/>
</dbReference>
<feature type="region of interest" description="Disordered" evidence="2">
    <location>
        <begin position="1037"/>
        <end position="1065"/>
    </location>
</feature>
<feature type="region of interest" description="Disordered" evidence="2">
    <location>
        <begin position="1"/>
        <end position="112"/>
    </location>
</feature>
<evidence type="ECO:0000259" key="3">
    <source>
        <dbReference type="Pfam" id="PF15717"/>
    </source>
</evidence>
<dbReference type="GO" id="GO:0034454">
    <property type="term" value="P:microtubule anchoring at centrosome"/>
    <property type="evidence" value="ECO:0007669"/>
    <property type="project" value="InterPro"/>
</dbReference>
<feature type="compositionally biased region" description="Low complexity" evidence="2">
    <location>
        <begin position="1153"/>
        <end position="1164"/>
    </location>
</feature>
<feature type="region of interest" description="Disordered" evidence="2">
    <location>
        <begin position="622"/>
        <end position="655"/>
    </location>
</feature>
<feature type="compositionally biased region" description="Polar residues" evidence="2">
    <location>
        <begin position="998"/>
        <end position="1012"/>
    </location>
</feature>
<feature type="compositionally biased region" description="Low complexity" evidence="2">
    <location>
        <begin position="1756"/>
        <end position="1767"/>
    </location>
</feature>
<reference evidence="4" key="1">
    <citation type="journal article" date="2023" name="Mol. Biol. Evol.">
        <title>Third-Generation Sequencing Reveals the Adaptive Role of the Epigenome in Three Deep-Sea Polychaetes.</title>
        <authorList>
            <person name="Perez M."/>
            <person name="Aroh O."/>
            <person name="Sun Y."/>
            <person name="Lan Y."/>
            <person name="Juniper S.K."/>
            <person name="Young C.R."/>
            <person name="Angers B."/>
            <person name="Qian P.Y."/>
        </authorList>
    </citation>
    <scope>NUCLEOTIDE SEQUENCE</scope>
    <source>
        <strain evidence="4">R07B-5</strain>
    </source>
</reference>
<feature type="region of interest" description="Disordered" evidence="2">
    <location>
        <begin position="1090"/>
        <end position="1186"/>
    </location>
</feature>
<keyword evidence="5" id="KW-1185">Reference proteome</keyword>
<feature type="compositionally biased region" description="Acidic residues" evidence="2">
    <location>
        <begin position="2060"/>
        <end position="2071"/>
    </location>
</feature>
<dbReference type="GO" id="GO:0036064">
    <property type="term" value="C:ciliary basal body"/>
    <property type="evidence" value="ECO:0007669"/>
    <property type="project" value="TreeGrafter"/>
</dbReference>
<feature type="region of interest" description="Disordered" evidence="2">
    <location>
        <begin position="983"/>
        <end position="1017"/>
    </location>
</feature>
<dbReference type="GO" id="GO:0071539">
    <property type="term" value="P:protein localization to centrosome"/>
    <property type="evidence" value="ECO:0007669"/>
    <property type="project" value="InterPro"/>
</dbReference>
<evidence type="ECO:0000256" key="1">
    <source>
        <dbReference type="SAM" id="Coils"/>
    </source>
</evidence>
<feature type="region of interest" description="Disordered" evidence="2">
    <location>
        <begin position="2002"/>
        <end position="2097"/>
    </location>
</feature>
<feature type="domain" description="Pericentriolar material 1 protein C-terminal" evidence="3">
    <location>
        <begin position="1754"/>
        <end position="2161"/>
    </location>
</feature>
<comment type="caution">
    <text evidence="4">The sequence shown here is derived from an EMBL/GenBank/DDBJ whole genome shotgun (WGS) entry which is preliminary data.</text>
</comment>
<feature type="compositionally biased region" description="Polar residues" evidence="2">
    <location>
        <begin position="1836"/>
        <end position="1856"/>
    </location>
</feature>
<gene>
    <name evidence="4" type="ORF">NP493_112g00025</name>
</gene>
<feature type="compositionally biased region" description="Basic residues" evidence="2">
    <location>
        <begin position="1165"/>
        <end position="1180"/>
    </location>
</feature>
<feature type="compositionally biased region" description="Polar residues" evidence="2">
    <location>
        <begin position="2075"/>
        <end position="2084"/>
    </location>
</feature>
<evidence type="ECO:0000313" key="4">
    <source>
        <dbReference type="EMBL" id="KAK2189239.1"/>
    </source>
</evidence>
<feature type="region of interest" description="Disordered" evidence="2">
    <location>
        <begin position="155"/>
        <end position="175"/>
    </location>
</feature>
<dbReference type="InterPro" id="IPR031446">
    <property type="entry name" value="PCM1_C"/>
</dbReference>
<feature type="region of interest" description="Disordered" evidence="2">
    <location>
        <begin position="2118"/>
        <end position="2283"/>
    </location>
</feature>
<feature type="compositionally biased region" description="Acidic residues" evidence="2">
    <location>
        <begin position="2123"/>
        <end position="2132"/>
    </location>
</feature>